<feature type="domain" description="PAS" evidence="7">
    <location>
        <begin position="300"/>
        <end position="370"/>
    </location>
</feature>
<dbReference type="SUPFAM" id="SSF55073">
    <property type="entry name" value="Nucleotide cyclase"/>
    <property type="match status" value="1"/>
</dbReference>
<dbReference type="InterPro" id="IPR007895">
    <property type="entry name" value="MASE1"/>
</dbReference>
<keyword evidence="11" id="KW-1185">Reference proteome</keyword>
<dbReference type="InterPro" id="IPR035965">
    <property type="entry name" value="PAS-like_dom_sf"/>
</dbReference>
<feature type="transmembrane region" description="Helical" evidence="6">
    <location>
        <begin position="119"/>
        <end position="140"/>
    </location>
</feature>
<evidence type="ECO:0008006" key="12">
    <source>
        <dbReference type="Google" id="ProtNLM"/>
    </source>
</evidence>
<dbReference type="InterPro" id="IPR029787">
    <property type="entry name" value="Nucleotide_cyclase"/>
</dbReference>
<evidence type="ECO:0000259" key="7">
    <source>
        <dbReference type="PROSITE" id="PS50112"/>
    </source>
</evidence>
<comment type="caution">
    <text evidence="10">The sequence shown here is derived from an EMBL/GenBank/DDBJ whole genome shotgun (WGS) entry which is preliminary data.</text>
</comment>
<dbReference type="NCBIfam" id="TIGR00229">
    <property type="entry name" value="sensory_box"/>
    <property type="match status" value="1"/>
</dbReference>
<keyword evidence="2" id="KW-1003">Cell membrane</keyword>
<dbReference type="InterPro" id="IPR000160">
    <property type="entry name" value="GGDEF_dom"/>
</dbReference>
<dbReference type="InterPro" id="IPR000700">
    <property type="entry name" value="PAS-assoc_C"/>
</dbReference>
<dbReference type="InterPro" id="IPR052155">
    <property type="entry name" value="Biofilm_reg_signaling"/>
</dbReference>
<evidence type="ECO:0000313" key="11">
    <source>
        <dbReference type="Proteomes" id="UP000076609"/>
    </source>
</evidence>
<dbReference type="InterPro" id="IPR013655">
    <property type="entry name" value="PAS_fold_3"/>
</dbReference>
<dbReference type="SMART" id="SM00086">
    <property type="entry name" value="PAC"/>
    <property type="match status" value="1"/>
</dbReference>
<evidence type="ECO:0000256" key="2">
    <source>
        <dbReference type="ARBA" id="ARBA00022475"/>
    </source>
</evidence>
<feature type="transmembrane region" description="Helical" evidence="6">
    <location>
        <begin position="269"/>
        <end position="288"/>
    </location>
</feature>
<dbReference type="Gene3D" id="3.30.70.270">
    <property type="match status" value="1"/>
</dbReference>
<feature type="transmembrane region" description="Helical" evidence="6">
    <location>
        <begin position="56"/>
        <end position="74"/>
    </location>
</feature>
<dbReference type="Proteomes" id="UP000076609">
    <property type="component" value="Unassembled WGS sequence"/>
</dbReference>
<dbReference type="PROSITE" id="PS50112">
    <property type="entry name" value="PAS"/>
    <property type="match status" value="1"/>
</dbReference>
<dbReference type="PROSITE" id="PS50887">
    <property type="entry name" value="GGDEF"/>
    <property type="match status" value="1"/>
</dbReference>
<dbReference type="CDD" id="cd01949">
    <property type="entry name" value="GGDEF"/>
    <property type="match status" value="1"/>
</dbReference>
<proteinExistence type="predicted"/>
<accession>A0ABR5YEH4</accession>
<comment type="subcellular location">
    <subcellularLocation>
        <location evidence="1">Cell membrane</location>
        <topology evidence="1">Multi-pass membrane protein</topology>
    </subcellularLocation>
</comment>
<keyword evidence="4 6" id="KW-1133">Transmembrane helix</keyword>
<dbReference type="RefSeq" id="WP_066689288.1">
    <property type="nucleotide sequence ID" value="NZ_LQQO01000007.1"/>
</dbReference>
<dbReference type="SUPFAM" id="SSF55785">
    <property type="entry name" value="PYP-like sensor domain (PAS domain)"/>
    <property type="match status" value="1"/>
</dbReference>
<name>A0ABR5YEH4_9SPHN</name>
<keyword evidence="3 6" id="KW-0812">Transmembrane</keyword>
<dbReference type="InterPro" id="IPR043128">
    <property type="entry name" value="Rev_trsase/Diguanyl_cyclase"/>
</dbReference>
<feature type="transmembrane region" description="Helical" evidence="6">
    <location>
        <begin position="32"/>
        <end position="49"/>
    </location>
</feature>
<dbReference type="PROSITE" id="PS50113">
    <property type="entry name" value="PAC"/>
    <property type="match status" value="1"/>
</dbReference>
<evidence type="ECO:0000256" key="4">
    <source>
        <dbReference type="ARBA" id="ARBA00022989"/>
    </source>
</evidence>
<evidence type="ECO:0000259" key="9">
    <source>
        <dbReference type="PROSITE" id="PS50887"/>
    </source>
</evidence>
<dbReference type="CDD" id="cd00130">
    <property type="entry name" value="PAS"/>
    <property type="match status" value="1"/>
</dbReference>
<dbReference type="InterPro" id="IPR001610">
    <property type="entry name" value="PAC"/>
</dbReference>
<dbReference type="Pfam" id="PF05231">
    <property type="entry name" value="MASE1"/>
    <property type="match status" value="1"/>
</dbReference>
<evidence type="ECO:0000259" key="8">
    <source>
        <dbReference type="PROSITE" id="PS50113"/>
    </source>
</evidence>
<dbReference type="NCBIfam" id="TIGR00254">
    <property type="entry name" value="GGDEF"/>
    <property type="match status" value="1"/>
</dbReference>
<evidence type="ECO:0000313" key="10">
    <source>
        <dbReference type="EMBL" id="KZE17125.1"/>
    </source>
</evidence>
<dbReference type="PANTHER" id="PTHR44757">
    <property type="entry name" value="DIGUANYLATE CYCLASE DGCP"/>
    <property type="match status" value="1"/>
</dbReference>
<dbReference type="Pfam" id="PF00990">
    <property type="entry name" value="GGDEF"/>
    <property type="match status" value="1"/>
</dbReference>
<dbReference type="Gene3D" id="3.30.450.20">
    <property type="entry name" value="PAS domain"/>
    <property type="match status" value="1"/>
</dbReference>
<feature type="domain" description="GGDEF" evidence="9">
    <location>
        <begin position="458"/>
        <end position="589"/>
    </location>
</feature>
<evidence type="ECO:0000256" key="5">
    <source>
        <dbReference type="ARBA" id="ARBA00023136"/>
    </source>
</evidence>
<dbReference type="SMART" id="SM00091">
    <property type="entry name" value="PAS"/>
    <property type="match status" value="1"/>
</dbReference>
<dbReference type="PANTHER" id="PTHR44757:SF2">
    <property type="entry name" value="BIOFILM ARCHITECTURE MAINTENANCE PROTEIN MBAA"/>
    <property type="match status" value="1"/>
</dbReference>
<feature type="transmembrane region" description="Helical" evidence="6">
    <location>
        <begin position="152"/>
        <end position="175"/>
    </location>
</feature>
<evidence type="ECO:0000256" key="1">
    <source>
        <dbReference type="ARBA" id="ARBA00004651"/>
    </source>
</evidence>
<reference evidence="11" key="1">
    <citation type="submission" date="2016-01" db="EMBL/GenBank/DDBJ databases">
        <title>Draft genome of Chromobacterium sp. F49.</title>
        <authorList>
            <person name="Hong K.W."/>
        </authorList>
    </citation>
    <scope>NUCLEOTIDE SEQUENCE [LARGE SCALE GENOMIC DNA]</scope>
    <source>
        <strain evidence="11">CN3</strain>
    </source>
</reference>
<gene>
    <name evidence="10" type="ORF">AVT10_11755</name>
</gene>
<dbReference type="Pfam" id="PF08447">
    <property type="entry name" value="PAS_3"/>
    <property type="match status" value="1"/>
</dbReference>
<keyword evidence="5 6" id="KW-0472">Membrane</keyword>
<feature type="domain" description="PAC" evidence="8">
    <location>
        <begin position="374"/>
        <end position="426"/>
    </location>
</feature>
<sequence>MGMTTNRQRIGLATALAYFVFSSLTILSNHQGGLASLAPATPFALALLIARPRRDWTAILIGGTIGSMAATSLFGFGPLAAAPMAIAKVGEVGLAAWLFRKLRGRRGYFGSLDRIGRFVASVGIVAPALGATVAATVAALKFGLPFDRQWRIWFVGHSLSMITLTPVLSLILSGAIERRWRDASRQLRIEATVLISATAAVAVAVFFQNERPLLFLPALPVMLTTFRLGLPGAAASAIVLAVIGSYATLHGMGPTSFIGGDLQGRMEFLQFYLACTVLTTFPVAADLSRRQALYRRLRESEARYRLLADHSTDIVLGIDRGGRITYLSPSIEQIVGRNPAQLHGRRALEMVHPVDRDLVLVSHRDALTDVQGTQIVEYRARVTNGALRWFESHTRAVQDDDGRVTGTVSMIRDVSHRKTLEAELSRAASTDPLTGLANRRVFDAALAQRIEIAAQGGIAGCVAVFDIDHFKAVNDRHGHDAGDHVLQAFARIARGVMRDGDVVARLGGEEFGILFPGTGIEQAHCLSERLRTTLAATKLRHGVAIVELTVSAGIAPIDGMGGAAAVLRAADTALYGAKAEGRDRLRLAA</sequence>
<dbReference type="EMBL" id="LQQO01000007">
    <property type="protein sequence ID" value="KZE17125.1"/>
    <property type="molecule type" value="Genomic_DNA"/>
</dbReference>
<feature type="transmembrane region" description="Helical" evidence="6">
    <location>
        <begin position="80"/>
        <end position="99"/>
    </location>
</feature>
<evidence type="ECO:0000256" key="6">
    <source>
        <dbReference type="SAM" id="Phobius"/>
    </source>
</evidence>
<protein>
    <recommendedName>
        <fullName evidence="12">Diguanylate cyclase</fullName>
    </recommendedName>
</protein>
<evidence type="ECO:0000256" key="3">
    <source>
        <dbReference type="ARBA" id="ARBA00022692"/>
    </source>
</evidence>
<organism evidence="10 11">
    <name type="scientific">Sphingomonas hankookensis</name>
    <dbReference type="NCBI Taxonomy" id="563996"/>
    <lineage>
        <taxon>Bacteria</taxon>
        <taxon>Pseudomonadati</taxon>
        <taxon>Pseudomonadota</taxon>
        <taxon>Alphaproteobacteria</taxon>
        <taxon>Sphingomonadales</taxon>
        <taxon>Sphingomonadaceae</taxon>
        <taxon>Sphingomonas</taxon>
    </lineage>
</organism>
<dbReference type="SMART" id="SM00267">
    <property type="entry name" value="GGDEF"/>
    <property type="match status" value="1"/>
</dbReference>
<feature type="transmembrane region" description="Helical" evidence="6">
    <location>
        <begin position="187"/>
        <end position="207"/>
    </location>
</feature>
<dbReference type="InterPro" id="IPR000014">
    <property type="entry name" value="PAS"/>
</dbReference>